<dbReference type="InterPro" id="IPR015915">
    <property type="entry name" value="Kelch-typ_b-propeller"/>
</dbReference>
<keyword evidence="2" id="KW-0677">Repeat</keyword>
<protein>
    <submittedName>
        <fullName evidence="5">Kelch-like protein 24-like</fullName>
    </submittedName>
</protein>
<dbReference type="SUPFAM" id="SSF54695">
    <property type="entry name" value="POZ domain"/>
    <property type="match status" value="1"/>
</dbReference>
<name>A0ABM0GTB2_SACKO</name>
<dbReference type="InterPro" id="IPR000210">
    <property type="entry name" value="BTB/POZ_dom"/>
</dbReference>
<dbReference type="InterPro" id="IPR011333">
    <property type="entry name" value="SKP1/BTB/POZ_sf"/>
</dbReference>
<accession>A0ABM0GTB2</accession>
<organism evidence="4 5">
    <name type="scientific">Saccoglossus kowalevskii</name>
    <name type="common">Acorn worm</name>
    <dbReference type="NCBI Taxonomy" id="10224"/>
    <lineage>
        <taxon>Eukaryota</taxon>
        <taxon>Metazoa</taxon>
        <taxon>Hemichordata</taxon>
        <taxon>Enteropneusta</taxon>
        <taxon>Harrimaniidae</taxon>
        <taxon>Saccoglossus</taxon>
    </lineage>
</organism>
<dbReference type="Pfam" id="PF07707">
    <property type="entry name" value="BACK"/>
    <property type="match status" value="1"/>
</dbReference>
<evidence type="ECO:0000313" key="5">
    <source>
        <dbReference type="RefSeq" id="XP_002736900.1"/>
    </source>
</evidence>
<dbReference type="SUPFAM" id="SSF117281">
    <property type="entry name" value="Kelch motif"/>
    <property type="match status" value="1"/>
</dbReference>
<dbReference type="Pfam" id="PF01344">
    <property type="entry name" value="Kelch_1"/>
    <property type="match status" value="4"/>
</dbReference>
<evidence type="ECO:0000256" key="1">
    <source>
        <dbReference type="ARBA" id="ARBA00022441"/>
    </source>
</evidence>
<dbReference type="PANTHER" id="PTHR24412:SF272">
    <property type="entry name" value="KELCH-LIKE PROTEIN DIABLO"/>
    <property type="match status" value="1"/>
</dbReference>
<dbReference type="InterPro" id="IPR017096">
    <property type="entry name" value="BTB-kelch_protein"/>
</dbReference>
<dbReference type="GeneID" id="100371161"/>
<dbReference type="RefSeq" id="XP_002736900.1">
    <property type="nucleotide sequence ID" value="XM_002736854.1"/>
</dbReference>
<dbReference type="Gene3D" id="1.25.40.420">
    <property type="match status" value="1"/>
</dbReference>
<dbReference type="Pfam" id="PF00651">
    <property type="entry name" value="BTB"/>
    <property type="match status" value="1"/>
</dbReference>
<keyword evidence="1" id="KW-0880">Kelch repeat</keyword>
<dbReference type="PIRSF" id="PIRSF037037">
    <property type="entry name" value="Kelch-like_protein_gigaxonin"/>
    <property type="match status" value="1"/>
</dbReference>
<evidence type="ECO:0000259" key="3">
    <source>
        <dbReference type="PROSITE" id="PS50097"/>
    </source>
</evidence>
<reference evidence="5" key="1">
    <citation type="submission" date="2025-08" db="UniProtKB">
        <authorList>
            <consortium name="RefSeq"/>
        </authorList>
    </citation>
    <scope>IDENTIFICATION</scope>
    <source>
        <tissue evidence="5">Testes</tissue>
    </source>
</reference>
<feature type="domain" description="BTB" evidence="3">
    <location>
        <begin position="44"/>
        <end position="111"/>
    </location>
</feature>
<dbReference type="InterPro" id="IPR011705">
    <property type="entry name" value="BACK"/>
</dbReference>
<dbReference type="SMART" id="SM00225">
    <property type="entry name" value="BTB"/>
    <property type="match status" value="1"/>
</dbReference>
<keyword evidence="4" id="KW-1185">Reference proteome</keyword>
<evidence type="ECO:0000313" key="4">
    <source>
        <dbReference type="Proteomes" id="UP000694865"/>
    </source>
</evidence>
<dbReference type="PANTHER" id="PTHR24412">
    <property type="entry name" value="KELCH PROTEIN"/>
    <property type="match status" value="1"/>
</dbReference>
<dbReference type="PROSITE" id="PS50097">
    <property type="entry name" value="BTB"/>
    <property type="match status" value="1"/>
</dbReference>
<dbReference type="Proteomes" id="UP000694865">
    <property type="component" value="Unplaced"/>
</dbReference>
<evidence type="ECO:0000256" key="2">
    <source>
        <dbReference type="ARBA" id="ARBA00022737"/>
    </source>
</evidence>
<gene>
    <name evidence="5" type="primary">LOC100371161</name>
</gene>
<proteinExistence type="predicted"/>
<dbReference type="InterPro" id="IPR006652">
    <property type="entry name" value="Kelch_1"/>
</dbReference>
<dbReference type="SMART" id="SM00612">
    <property type="entry name" value="Kelch"/>
    <property type="match status" value="5"/>
</dbReference>
<dbReference type="SMART" id="SM00875">
    <property type="entry name" value="BACK"/>
    <property type="match status" value="1"/>
</dbReference>
<sequence>MATASVVVEKKRESIGETIDYSEANHSVYLLKGLNELKSQQLFTDITLVVGRHEYPCHRAVLASCSPYFRAMFTNDMKERNADKVQIKDVQVEVMNVIIQFIYTSKITISPHNVQAIFEGASLLQVHSVQDVCARYFERLLSPNNCLGILEYADTHSCVELQSKAQKMLLVNFVDVCKNEEFFLLSKDRLIEILATSDLYIDREEVVCDAICSWVNHDRPARESFLPDLLVHVRLPFLSPTYLGKASNDPLLKHEHLAVAKDKMLERTRTYYAKSRDIAVTSLSATKPRNYTQVLLTIGGQNEDLQAVNCIYCYDPVTENWSYLYELPDELFDWDLAVASLGTDIFVAGKRPLISSLEPNFPAWIYKGVKQRWMKVLPPQGLETVEYALTSDDSGIVYVLGGYDSNMRNQSNVRRYIVATNTWDEIAPMPMAASNLSATICEGKIYTIGGYTGTDDTSVIQCYDPKIDKWNFVKPLPITVRDAVALTMNNCIYLLTGVAKSIVYRYDPCIDKWSQLNGMAKEVFMYGATVCNNSILAVGGYSGDYFDIEVNKTIQKYDTDEDCWDVSETMPHGLHSLRCTTMYRYAALGT</sequence>
<dbReference type="Gene3D" id="3.30.710.10">
    <property type="entry name" value="Potassium Channel Kv1.1, Chain A"/>
    <property type="match status" value="1"/>
</dbReference>
<dbReference type="Gene3D" id="2.120.10.80">
    <property type="entry name" value="Kelch-type beta propeller"/>
    <property type="match status" value="1"/>
</dbReference>